<evidence type="ECO:0000256" key="1">
    <source>
        <dbReference type="ARBA" id="ARBA00034117"/>
    </source>
</evidence>
<feature type="coiled-coil region" evidence="2">
    <location>
        <begin position="92"/>
        <end position="119"/>
    </location>
</feature>
<dbReference type="InterPro" id="IPR006829">
    <property type="entry name" value="LXG_dom"/>
</dbReference>
<evidence type="ECO:0000256" key="2">
    <source>
        <dbReference type="SAM" id="Coils"/>
    </source>
</evidence>
<feature type="region of interest" description="Disordered" evidence="3">
    <location>
        <begin position="362"/>
        <end position="382"/>
    </location>
</feature>
<comment type="caution">
    <text evidence="5">The sequence shown here is derived from an EMBL/GenBank/DDBJ whole genome shotgun (WGS) entry which is preliminary data.</text>
</comment>
<dbReference type="PROSITE" id="PS51756">
    <property type="entry name" value="LXG"/>
    <property type="match status" value="1"/>
</dbReference>
<evidence type="ECO:0000313" key="5">
    <source>
        <dbReference type="EMBL" id="OEH82350.1"/>
    </source>
</evidence>
<dbReference type="OrthoDB" id="2181660at2"/>
<reference evidence="5 6" key="1">
    <citation type="submission" date="2016-09" db="EMBL/GenBank/DDBJ databases">
        <authorList>
            <person name="Capua I."/>
            <person name="De Benedictis P."/>
            <person name="Joannis T."/>
            <person name="Lombin L.H."/>
            <person name="Cattoli G."/>
        </authorList>
    </citation>
    <scope>NUCLEOTIDE SEQUENCE [LARGE SCALE GENOMIC DNA]</scope>
    <source>
        <strain evidence="5 6">LMG 25899</strain>
    </source>
</reference>
<name>A0A1E5KWV3_9ENTE</name>
<gene>
    <name evidence="5" type="ORF">BCR26_02655</name>
</gene>
<keyword evidence="2" id="KW-0175">Coiled coil</keyword>
<dbReference type="STRING" id="762845.BCR26_02655"/>
<evidence type="ECO:0000259" key="4">
    <source>
        <dbReference type="PROSITE" id="PS51756"/>
    </source>
</evidence>
<organism evidence="5 6">
    <name type="scientific">Enterococcus rivorum</name>
    <dbReference type="NCBI Taxonomy" id="762845"/>
    <lineage>
        <taxon>Bacteria</taxon>
        <taxon>Bacillati</taxon>
        <taxon>Bacillota</taxon>
        <taxon>Bacilli</taxon>
        <taxon>Lactobacillales</taxon>
        <taxon>Enterococcaceae</taxon>
        <taxon>Enterococcus</taxon>
    </lineage>
</organism>
<accession>A0A1E5KWV3</accession>
<dbReference type="Pfam" id="PF04740">
    <property type="entry name" value="LXG"/>
    <property type="match status" value="1"/>
</dbReference>
<dbReference type="RefSeq" id="WP_069698625.1">
    <property type="nucleotide sequence ID" value="NZ_JAGGMA010000001.1"/>
</dbReference>
<proteinExistence type="inferred from homology"/>
<comment type="similarity">
    <text evidence="1">In the N-terminal section; belongs to the LXG family.</text>
</comment>
<feature type="domain" description="LXG" evidence="4">
    <location>
        <begin position="1"/>
        <end position="227"/>
    </location>
</feature>
<keyword evidence="6" id="KW-1185">Reference proteome</keyword>
<dbReference type="EMBL" id="MIEK01000023">
    <property type="protein sequence ID" value="OEH82350.1"/>
    <property type="molecule type" value="Genomic_DNA"/>
</dbReference>
<dbReference type="AlphaFoldDB" id="A0A1E5KWV3"/>
<protein>
    <recommendedName>
        <fullName evidence="4">LXG domain-containing protein</fullName>
    </recommendedName>
</protein>
<evidence type="ECO:0000313" key="6">
    <source>
        <dbReference type="Proteomes" id="UP000095256"/>
    </source>
</evidence>
<dbReference type="Proteomes" id="UP000095256">
    <property type="component" value="Unassembled WGS sequence"/>
</dbReference>
<evidence type="ECO:0000256" key="3">
    <source>
        <dbReference type="SAM" id="MobiDB-lite"/>
    </source>
</evidence>
<sequence length="382" mass="44268">MTRIDASELSIMLNSLKKLRAELAPLLMTTGKVVDELLEAQELDGQAWQNTKQYFSAYPSVIQGVWNCLGTLIKVLNEYVTSFEIEVGAVDKRLDSEELQELQDRLNLLNRRKQEMLQQFNGFPFVQLLDNPVLQQINTLQMNSLHKSVEILTKYREFELAHANDFEEVKRLLAILNEGLTEMALQKGVGNPKFGYAPRRYKEVPWLKKIETFNEKQPVYELIDYKEGENGKNTHFKIYYNGVLDQELSEKSQELMSNKVIRELSLIGKEMFIRNPYHFRLGKESVLGQEIHFEEWLQTTFWPAFRMLSTDQILQIATNFKEKKDILDDVELTKKELKLFQDLEIVGNYILIEDSESDSSVKQMTSKSPLTGGKPILDGENI</sequence>